<dbReference type="SUPFAM" id="SSF56091">
    <property type="entry name" value="DNA ligase/mRNA capping enzyme, catalytic domain"/>
    <property type="match status" value="1"/>
</dbReference>
<feature type="domain" description="DNA ligase OB-like" evidence="6">
    <location>
        <begin position="243"/>
        <end position="294"/>
    </location>
</feature>
<accession>A0AAN0MNF5</accession>
<dbReference type="InterPro" id="IPR050326">
    <property type="entry name" value="NAD_dep_DNA_ligaseB"/>
</dbReference>
<comment type="similarity">
    <text evidence="1">Belongs to the ATP-dependent DNA ligase family.</text>
</comment>
<keyword evidence="3" id="KW-0235">DNA replication</keyword>
<dbReference type="Proteomes" id="UP000827707">
    <property type="component" value="Segment"/>
</dbReference>
<dbReference type="InterPro" id="IPR012340">
    <property type="entry name" value="NA-bd_OB-fold"/>
</dbReference>
<dbReference type="PANTHER" id="PTHR47810">
    <property type="entry name" value="DNA LIGASE"/>
    <property type="match status" value="1"/>
</dbReference>
<keyword evidence="5" id="KW-0234">DNA repair</keyword>
<name>A0AAN0MNF5_9CAUD</name>
<evidence type="ECO:0000256" key="5">
    <source>
        <dbReference type="ARBA" id="ARBA00023204"/>
    </source>
</evidence>
<dbReference type="GO" id="GO:0006281">
    <property type="term" value="P:DNA repair"/>
    <property type="evidence" value="ECO:0007669"/>
    <property type="project" value="UniProtKB-KW"/>
</dbReference>
<evidence type="ECO:0000313" key="8">
    <source>
        <dbReference type="Proteomes" id="UP000827707"/>
    </source>
</evidence>
<organism evidence="7 8">
    <name type="scientific">Brevundimonas phage AA</name>
    <dbReference type="NCBI Taxonomy" id="2880937"/>
    <lineage>
        <taxon>Viruses</taxon>
        <taxon>Duplodnaviria</taxon>
        <taxon>Heunggongvirae</taxon>
        <taxon>Uroviricota</taxon>
        <taxon>Caudoviricetes</taxon>
        <taxon>Autographivirales</taxon>
        <taxon>Autonotataviridae</taxon>
        <taxon>Conareevirus</taxon>
        <taxon>Conareevirus doublea</taxon>
    </lineage>
</organism>
<keyword evidence="2 7" id="KW-0436">Ligase</keyword>
<dbReference type="Gene3D" id="2.40.50.140">
    <property type="entry name" value="Nucleic acid-binding proteins"/>
    <property type="match status" value="1"/>
</dbReference>
<dbReference type="EMBL" id="OK319016">
    <property type="protein sequence ID" value="UCR90880.1"/>
    <property type="molecule type" value="Genomic_DNA"/>
</dbReference>
<evidence type="ECO:0000256" key="4">
    <source>
        <dbReference type="ARBA" id="ARBA00022763"/>
    </source>
</evidence>
<protein>
    <submittedName>
        <fullName evidence="7">DNA ligase</fullName>
    </submittedName>
</protein>
<evidence type="ECO:0000256" key="3">
    <source>
        <dbReference type="ARBA" id="ARBA00022705"/>
    </source>
</evidence>
<sequence>MADDYIVHKPAALDTVHVARRAEIKGGDIARYWALPKYDGCCAVLKLLPNGGYAGMSRVGKPQCHLALGAAAREAQDALRGLIQHHNGLVLIGEAWHEDYGHNEISGEFRRQQESEWLNLMAFDCIPLADFEAGHCAMPYRNRRAMLSVFEEGTERVQLATNNYGHHTLERIQSMTNNLTSLKPGAGGVHDGLIMVDPDGQWTRGTGKTGEWLKFKRLLSYDLRVLEVNTAVGEKTGRTVYKLVVNYNGKRLGVGSGLPHKAEAVPKVGDIVEVNAMDESADGLLREPRFKSIRHDKIKADFE</sequence>
<evidence type="ECO:0000313" key="7">
    <source>
        <dbReference type="EMBL" id="UCR90880.1"/>
    </source>
</evidence>
<dbReference type="GO" id="GO:0006260">
    <property type="term" value="P:DNA replication"/>
    <property type="evidence" value="ECO:0007669"/>
    <property type="project" value="UniProtKB-KW"/>
</dbReference>
<keyword evidence="8" id="KW-1185">Reference proteome</keyword>
<dbReference type="GO" id="GO:0016874">
    <property type="term" value="F:ligase activity"/>
    <property type="evidence" value="ECO:0007669"/>
    <property type="project" value="UniProtKB-KW"/>
</dbReference>
<dbReference type="Pfam" id="PF14743">
    <property type="entry name" value="DNA_ligase_OB_2"/>
    <property type="match status" value="1"/>
</dbReference>
<dbReference type="Gene3D" id="3.30.470.30">
    <property type="entry name" value="DNA ligase/mRNA capping enzyme"/>
    <property type="match status" value="1"/>
</dbReference>
<proteinExistence type="inferred from homology"/>
<evidence type="ECO:0000256" key="1">
    <source>
        <dbReference type="ARBA" id="ARBA00007572"/>
    </source>
</evidence>
<keyword evidence="4" id="KW-0227">DNA damage</keyword>
<reference evidence="8" key="1">
    <citation type="journal article" date="2024" name="Viruses">
        <title>New Genera and Species of Caulobacter and Brevundimonas Bacteriophages Provide Insights into Phage Genome Evolution.</title>
        <authorList>
            <person name="Ely B."/>
            <person name="Hils M."/>
            <person name="Clarke A."/>
            <person name="Albert M."/>
            <person name="Holness N."/>
            <person name="Lenski J."/>
            <person name="Mohammadi T."/>
        </authorList>
    </citation>
    <scope>NUCLEOTIDE SEQUENCE [LARGE SCALE GENOMIC DNA]</scope>
</reference>
<dbReference type="SUPFAM" id="SSF50249">
    <property type="entry name" value="Nucleic acid-binding proteins"/>
    <property type="match status" value="1"/>
</dbReference>
<dbReference type="InterPro" id="IPR029319">
    <property type="entry name" value="DNA_ligase_OB"/>
</dbReference>
<evidence type="ECO:0000259" key="6">
    <source>
        <dbReference type="Pfam" id="PF14743"/>
    </source>
</evidence>
<evidence type="ECO:0000256" key="2">
    <source>
        <dbReference type="ARBA" id="ARBA00022598"/>
    </source>
</evidence>
<dbReference type="PANTHER" id="PTHR47810:SF1">
    <property type="entry name" value="DNA LIGASE B"/>
    <property type="match status" value="1"/>
</dbReference>